<dbReference type="InterPro" id="IPR006175">
    <property type="entry name" value="YjgF/YER057c/UK114"/>
</dbReference>
<gene>
    <name evidence="1" type="ORF">UFOPK1493_00423</name>
</gene>
<dbReference type="CDD" id="cd00448">
    <property type="entry name" value="YjgF_YER057c_UK114_family"/>
    <property type="match status" value="1"/>
</dbReference>
<dbReference type="AlphaFoldDB" id="A0A6J6BUC2"/>
<protein>
    <submittedName>
        <fullName evidence="1">Unannotated protein</fullName>
    </submittedName>
</protein>
<dbReference type="Gene3D" id="3.30.1330.40">
    <property type="entry name" value="RutC-like"/>
    <property type="match status" value="1"/>
</dbReference>
<dbReference type="SUPFAM" id="SSF55298">
    <property type="entry name" value="YjgF-like"/>
    <property type="match status" value="1"/>
</dbReference>
<accession>A0A6J6BUC2</accession>
<dbReference type="InterPro" id="IPR035959">
    <property type="entry name" value="RutC-like_sf"/>
</dbReference>
<dbReference type="EMBL" id="CAEZSR010000008">
    <property type="protein sequence ID" value="CAB4542721.1"/>
    <property type="molecule type" value="Genomic_DNA"/>
</dbReference>
<evidence type="ECO:0000313" key="1">
    <source>
        <dbReference type="EMBL" id="CAB4542721.1"/>
    </source>
</evidence>
<organism evidence="1">
    <name type="scientific">freshwater metagenome</name>
    <dbReference type="NCBI Taxonomy" id="449393"/>
    <lineage>
        <taxon>unclassified sequences</taxon>
        <taxon>metagenomes</taxon>
        <taxon>ecological metagenomes</taxon>
    </lineage>
</organism>
<sequence>MNRRSIHAEGYRHAAAIPTASRIGPLLASSVIAPFDVDARTMPHDAEGQARNVFRHIGAILDAGEASWDDVLKVTFFVAESDLRTVVEPLWVERFPDEDSRPARHIQVTSLPGRVLVQAEFLAYVDR</sequence>
<proteinExistence type="predicted"/>
<dbReference type="Pfam" id="PF01042">
    <property type="entry name" value="Ribonuc_L-PSP"/>
    <property type="match status" value="1"/>
</dbReference>
<name>A0A6J6BUC2_9ZZZZ</name>
<reference evidence="1" key="1">
    <citation type="submission" date="2020-05" db="EMBL/GenBank/DDBJ databases">
        <authorList>
            <person name="Chiriac C."/>
            <person name="Salcher M."/>
            <person name="Ghai R."/>
            <person name="Kavagutti S V."/>
        </authorList>
    </citation>
    <scope>NUCLEOTIDE SEQUENCE</scope>
</reference>